<evidence type="ECO:0008006" key="3">
    <source>
        <dbReference type="Google" id="ProtNLM"/>
    </source>
</evidence>
<reference evidence="2" key="1">
    <citation type="journal article" date="2019" name="Int. J. Syst. Evol. Microbiol.">
        <title>The Global Catalogue of Microorganisms (GCM) 10K type strain sequencing project: providing services to taxonomists for standard genome sequencing and annotation.</title>
        <authorList>
            <consortium name="The Broad Institute Genomics Platform"/>
            <consortium name="The Broad Institute Genome Sequencing Center for Infectious Disease"/>
            <person name="Wu L."/>
            <person name="Ma J."/>
        </authorList>
    </citation>
    <scope>NUCLEOTIDE SEQUENCE [LARGE SCALE GENOMIC DNA]</scope>
    <source>
        <strain evidence="2">JCM 17738</strain>
    </source>
</reference>
<comment type="caution">
    <text evidence="1">The sequence shown here is derived from an EMBL/GenBank/DDBJ whole genome shotgun (WGS) entry which is preliminary data.</text>
</comment>
<name>A0ABP8J7G2_9MICO</name>
<dbReference type="SUPFAM" id="SSF53756">
    <property type="entry name" value="UDP-Glycosyltransferase/glycogen phosphorylase"/>
    <property type="match status" value="1"/>
</dbReference>
<dbReference type="Proteomes" id="UP001500390">
    <property type="component" value="Unassembled WGS sequence"/>
</dbReference>
<proteinExistence type="predicted"/>
<organism evidence="1 2">
    <name type="scientific">Ornithinibacter aureus</name>
    <dbReference type="NCBI Taxonomy" id="622664"/>
    <lineage>
        <taxon>Bacteria</taxon>
        <taxon>Bacillati</taxon>
        <taxon>Actinomycetota</taxon>
        <taxon>Actinomycetes</taxon>
        <taxon>Micrococcales</taxon>
        <taxon>Intrasporangiaceae</taxon>
        <taxon>Ornithinibacter</taxon>
    </lineage>
</organism>
<accession>A0ABP8J7G2</accession>
<dbReference type="EMBL" id="BAABFX010000001">
    <property type="protein sequence ID" value="GAA4386399.1"/>
    <property type="molecule type" value="Genomic_DNA"/>
</dbReference>
<protein>
    <recommendedName>
        <fullName evidence="3">D-inositol 3-phosphate glycosyltransferase</fullName>
    </recommendedName>
</protein>
<dbReference type="Gene3D" id="3.40.50.2000">
    <property type="entry name" value="Glycogen Phosphorylase B"/>
    <property type="match status" value="1"/>
</dbReference>
<gene>
    <name evidence="1" type="ORF">GCM10023153_00100</name>
</gene>
<sequence length="327" mass="34003">MHVGDAARTAAHLVATARARGLPWDHMPLASTRTDWAGPVAGVQRAVLGATWLGRLAVAAQRHDVVHVHSATTVAHSRRAAPRYVLHCHGTDVRTTQYDPTLGPSVRRALAEAEAVLYSTPDLAEHVLPHREDASYLPVPVSVDDLPQWSPDTAQPRIVFASRWEAAKGLDGQLDTARRLVAALGERAEVLGLDWGPGADAAREAGVKLVPRGGHTEFLAWLAGSTAVVGQAAGILSASELEAMGTGAPLLLPTGLPLYAGLAGTPPPVVGGSPAAVAEAAMALAGGASHDPAVGRAWVRDEHGVEQAVDTVAALYAAIVAERQADR</sequence>
<evidence type="ECO:0000313" key="2">
    <source>
        <dbReference type="Proteomes" id="UP001500390"/>
    </source>
</evidence>
<keyword evidence="2" id="KW-1185">Reference proteome</keyword>
<evidence type="ECO:0000313" key="1">
    <source>
        <dbReference type="EMBL" id="GAA4386399.1"/>
    </source>
</evidence>